<evidence type="ECO:0000256" key="4">
    <source>
        <dbReference type="SAM" id="MobiDB-lite"/>
    </source>
</evidence>
<feature type="signal peptide" evidence="5">
    <location>
        <begin position="1"/>
        <end position="22"/>
    </location>
</feature>
<proteinExistence type="inferred from homology"/>
<name>A0A560BF76_AZOBR</name>
<feature type="region of interest" description="Disordered" evidence="4">
    <location>
        <begin position="381"/>
        <end position="400"/>
    </location>
</feature>
<dbReference type="Pfam" id="PF13458">
    <property type="entry name" value="Peripla_BP_6"/>
    <property type="match status" value="1"/>
</dbReference>
<feature type="chain" id="PRO_5022090809" evidence="5">
    <location>
        <begin position="23"/>
        <end position="400"/>
    </location>
</feature>
<evidence type="ECO:0000259" key="6">
    <source>
        <dbReference type="Pfam" id="PF13458"/>
    </source>
</evidence>
<evidence type="ECO:0000313" key="8">
    <source>
        <dbReference type="Proteomes" id="UP000316083"/>
    </source>
</evidence>
<evidence type="ECO:0000313" key="7">
    <source>
        <dbReference type="EMBL" id="TWA71246.1"/>
    </source>
</evidence>
<accession>A0A560BF76</accession>
<dbReference type="GO" id="GO:0006865">
    <property type="term" value="P:amino acid transport"/>
    <property type="evidence" value="ECO:0007669"/>
    <property type="project" value="UniProtKB-KW"/>
</dbReference>
<dbReference type="AlphaFoldDB" id="A0A560BF76"/>
<comment type="similarity">
    <text evidence="1">Belongs to the leucine-binding protein family.</text>
</comment>
<gene>
    <name evidence="7" type="ORF">FBZ82_103219</name>
</gene>
<organism evidence="7 8">
    <name type="scientific">Azospirillum brasilense</name>
    <dbReference type="NCBI Taxonomy" id="192"/>
    <lineage>
        <taxon>Bacteria</taxon>
        <taxon>Pseudomonadati</taxon>
        <taxon>Pseudomonadota</taxon>
        <taxon>Alphaproteobacteria</taxon>
        <taxon>Rhodospirillales</taxon>
        <taxon>Azospirillaceae</taxon>
        <taxon>Azospirillum</taxon>
    </lineage>
</organism>
<evidence type="ECO:0000256" key="3">
    <source>
        <dbReference type="ARBA" id="ARBA00022970"/>
    </source>
</evidence>
<keyword evidence="2 5" id="KW-0732">Signal</keyword>
<dbReference type="InterPro" id="IPR028082">
    <property type="entry name" value="Peripla_BP_I"/>
</dbReference>
<evidence type="ECO:0000256" key="2">
    <source>
        <dbReference type="ARBA" id="ARBA00022729"/>
    </source>
</evidence>
<dbReference type="Proteomes" id="UP000316083">
    <property type="component" value="Unassembled WGS sequence"/>
</dbReference>
<keyword evidence="3" id="KW-0029">Amino-acid transport</keyword>
<protein>
    <submittedName>
        <fullName evidence="7">ABC transporter substrate binding protein (PQQ-dependent alcohol dehydrogenase system)</fullName>
    </submittedName>
</protein>
<evidence type="ECO:0000256" key="5">
    <source>
        <dbReference type="SAM" id="SignalP"/>
    </source>
</evidence>
<dbReference type="InterPro" id="IPR022478">
    <property type="entry name" value="ABC_transptr_sub-bd_PQQ"/>
</dbReference>
<dbReference type="SUPFAM" id="SSF53822">
    <property type="entry name" value="Periplasmic binding protein-like I"/>
    <property type="match status" value="1"/>
</dbReference>
<evidence type="ECO:0000256" key="1">
    <source>
        <dbReference type="ARBA" id="ARBA00010062"/>
    </source>
</evidence>
<dbReference type="EMBL" id="VITF01000003">
    <property type="protein sequence ID" value="TWA71246.1"/>
    <property type="molecule type" value="Genomic_DNA"/>
</dbReference>
<feature type="domain" description="Leucine-binding protein" evidence="6">
    <location>
        <begin position="65"/>
        <end position="215"/>
    </location>
</feature>
<sequence length="400" mass="43491">MRFSLWLPSLMQIALLAGGLCASPAAFSQEAAPADVSTVRIAYLTQEVEHPPALSNLDEPPADEGLAGAQLAVADNNSTGRFLKQRFALEAVTVPIDGDPAQALRDLAAAGHRIVVLDLPGETPGALARLPEAANLLLFNAGSTDDSLRNALCAPNLLHTVPDRAMLADALAQYLAVKRWTKWLLIVGTRPEDRLYAAAVKRAAKRFGAEVVEEKTWSEDHDARRTAQAEMPVFTQGKRHDVVIVADEIGDFGDYVLYRTWEPRPVAGTQGLVPTNWHRAHEAWGAAQLQSRFKTATQRVMSPRDHAVWAAIRTVGEAATRTRSTDPAALAAYIRGPDFTLAAFKGVPLSFRSWDGQLRQPVLLAADRSLVSVSPQDGFLHPKTELDTLGHDQPETGCRR</sequence>
<dbReference type="PANTHER" id="PTHR30483:SF6">
    <property type="entry name" value="PERIPLASMIC BINDING PROTEIN OF ABC TRANSPORTER FOR NATURAL AMINO ACIDS"/>
    <property type="match status" value="1"/>
</dbReference>
<keyword evidence="3" id="KW-0813">Transport</keyword>
<comment type="caution">
    <text evidence="7">The sequence shown here is derived from an EMBL/GenBank/DDBJ whole genome shotgun (WGS) entry which is preliminary data.</text>
</comment>
<dbReference type="CDD" id="cd06268">
    <property type="entry name" value="PBP1_ABC_transporter_LIVBP-like"/>
    <property type="match status" value="1"/>
</dbReference>
<dbReference type="Gene3D" id="3.40.50.2300">
    <property type="match status" value="3"/>
</dbReference>
<dbReference type="PANTHER" id="PTHR30483">
    <property type="entry name" value="LEUCINE-SPECIFIC-BINDING PROTEIN"/>
    <property type="match status" value="1"/>
</dbReference>
<dbReference type="NCBIfam" id="TIGR03863">
    <property type="entry name" value="PQQ_ABC_bind"/>
    <property type="match status" value="1"/>
</dbReference>
<dbReference type="InterPro" id="IPR028081">
    <property type="entry name" value="Leu-bd"/>
</dbReference>
<reference evidence="7 8" key="1">
    <citation type="submission" date="2019-06" db="EMBL/GenBank/DDBJ databases">
        <title>Genomic Encyclopedia of Type Strains, Phase IV (KMG-V): Genome sequencing to study the core and pangenomes of soil and plant-associated prokaryotes.</title>
        <authorList>
            <person name="Whitman W."/>
        </authorList>
    </citation>
    <scope>NUCLEOTIDE SEQUENCE [LARGE SCALE GENOMIC DNA]</scope>
    <source>
        <strain evidence="7 8">BR 11796</strain>
    </source>
</reference>
<dbReference type="InterPro" id="IPR051010">
    <property type="entry name" value="BCAA_transport"/>
</dbReference>